<evidence type="ECO:0000256" key="1">
    <source>
        <dbReference type="SAM" id="Phobius"/>
    </source>
</evidence>
<protein>
    <recommendedName>
        <fullName evidence="4">Exo-alpha-sialidase</fullName>
    </recommendedName>
</protein>
<evidence type="ECO:0000313" key="3">
    <source>
        <dbReference type="Proteomes" id="UP001501470"/>
    </source>
</evidence>
<keyword evidence="1" id="KW-1133">Transmembrane helix</keyword>
<evidence type="ECO:0008006" key="4">
    <source>
        <dbReference type="Google" id="ProtNLM"/>
    </source>
</evidence>
<proteinExistence type="predicted"/>
<comment type="caution">
    <text evidence="2">The sequence shown here is derived from an EMBL/GenBank/DDBJ whole genome shotgun (WGS) entry which is preliminary data.</text>
</comment>
<evidence type="ECO:0000313" key="2">
    <source>
        <dbReference type="EMBL" id="GAA1528240.1"/>
    </source>
</evidence>
<gene>
    <name evidence="2" type="ORF">GCM10009827_051810</name>
</gene>
<name>A0ABP4LQF2_9ACTN</name>
<dbReference type="EMBL" id="BAAAQD010000010">
    <property type="protein sequence ID" value="GAA1528240.1"/>
    <property type="molecule type" value="Genomic_DNA"/>
</dbReference>
<dbReference type="SUPFAM" id="SSF110296">
    <property type="entry name" value="Oligoxyloglucan reducing end-specific cellobiohydrolase"/>
    <property type="match status" value="1"/>
</dbReference>
<reference evidence="3" key="1">
    <citation type="journal article" date="2019" name="Int. J. Syst. Evol. Microbiol.">
        <title>The Global Catalogue of Microorganisms (GCM) 10K type strain sequencing project: providing services to taxonomists for standard genome sequencing and annotation.</title>
        <authorList>
            <consortium name="The Broad Institute Genomics Platform"/>
            <consortium name="The Broad Institute Genome Sequencing Center for Infectious Disease"/>
            <person name="Wu L."/>
            <person name="Ma J."/>
        </authorList>
    </citation>
    <scope>NUCLEOTIDE SEQUENCE [LARGE SCALE GENOMIC DNA]</scope>
    <source>
        <strain evidence="3">JCM 15933</strain>
    </source>
</reference>
<feature type="transmembrane region" description="Helical" evidence="1">
    <location>
        <begin position="39"/>
        <end position="61"/>
    </location>
</feature>
<sequence length="385" mass="41527">MRDTVQDEFARFAEEAAGIFRPLPLDALPRRHRHRRLRVWLAAIVVGALTTGGGVALRTAWSDRPPPPPTGFRLVERPVVLAGGTGPHQVVFRDRRHGWVLFRNCDSAGKCAPRLGSTDDGGLTWRPRTLPDLGNGSSQWPLARLAWPGKRTLQLDAYKLSWVSTDGGDTWAMEHRFGRPGWVNSPDPIRVCDDPRGADATCVPGRLQMEGVGDIGVAPVRTGWSLDTVVRTASGALWATLRHNVQFPSPTLLLHSADGTTWKDVRESAEARLLSSPDRTEVWFAVIRTGALALLGNGVAVEQPSVPPLDDTSVVAIGGGRLLLLSGRDGLRLWTAANAPEVIPVPVRSVGDPPLQVLDDGAVAVVDGDGRTTVGTIGGTWIRYP</sequence>
<keyword evidence="3" id="KW-1185">Reference proteome</keyword>
<organism evidence="2 3">
    <name type="scientific">Dactylosporangium maewongense</name>
    <dbReference type="NCBI Taxonomy" id="634393"/>
    <lineage>
        <taxon>Bacteria</taxon>
        <taxon>Bacillati</taxon>
        <taxon>Actinomycetota</taxon>
        <taxon>Actinomycetes</taxon>
        <taxon>Micromonosporales</taxon>
        <taxon>Micromonosporaceae</taxon>
        <taxon>Dactylosporangium</taxon>
    </lineage>
</organism>
<dbReference type="Proteomes" id="UP001501470">
    <property type="component" value="Unassembled WGS sequence"/>
</dbReference>
<dbReference type="RefSeq" id="WP_344504684.1">
    <property type="nucleotide sequence ID" value="NZ_BAAAQD010000010.1"/>
</dbReference>
<accession>A0ABP4LQF2</accession>
<keyword evidence="1" id="KW-0812">Transmembrane</keyword>
<keyword evidence="1" id="KW-0472">Membrane</keyword>